<dbReference type="AlphaFoldDB" id="A0AAD7Q9C3"/>
<comment type="caution">
    <text evidence="3">The sequence shown here is derived from an EMBL/GenBank/DDBJ whole genome shotgun (WGS) entry which is preliminary data.</text>
</comment>
<sequence>MDPNLVDDPNLVVDEPNLVVDSLYPSDIKQTLIGYALRSEWAEVIKIYEQHSWTHTSVIARYGDTALHAAVIDGNYDIVEQLVGAITRFGQENAMKALLKKNEGGNIPLHLAASMGCMQMCRCIVEVDIYGEDDISLLLCSRNNESETPLCLAALNSKKDAFLFLHTKYPNKRKSTIVEGKVVRLFFTVPLSENILNWQIT</sequence>
<keyword evidence="2" id="KW-0040">ANK repeat</keyword>
<dbReference type="GO" id="GO:0005886">
    <property type="term" value="C:plasma membrane"/>
    <property type="evidence" value="ECO:0007669"/>
    <property type="project" value="UniProtKB-SubCell"/>
</dbReference>
<proteinExistence type="predicted"/>
<keyword evidence="4" id="KW-1185">Reference proteome</keyword>
<gene>
    <name evidence="3" type="ORF">O6P43_006987</name>
</gene>
<organism evidence="3 4">
    <name type="scientific">Quillaja saponaria</name>
    <name type="common">Soap bark tree</name>
    <dbReference type="NCBI Taxonomy" id="32244"/>
    <lineage>
        <taxon>Eukaryota</taxon>
        <taxon>Viridiplantae</taxon>
        <taxon>Streptophyta</taxon>
        <taxon>Embryophyta</taxon>
        <taxon>Tracheophyta</taxon>
        <taxon>Spermatophyta</taxon>
        <taxon>Magnoliopsida</taxon>
        <taxon>eudicotyledons</taxon>
        <taxon>Gunneridae</taxon>
        <taxon>Pentapetalae</taxon>
        <taxon>rosids</taxon>
        <taxon>fabids</taxon>
        <taxon>Fabales</taxon>
        <taxon>Quillajaceae</taxon>
        <taxon>Quillaja</taxon>
    </lineage>
</organism>
<dbReference type="SUPFAM" id="SSF48403">
    <property type="entry name" value="Ankyrin repeat"/>
    <property type="match status" value="1"/>
</dbReference>
<dbReference type="Pfam" id="PF00023">
    <property type="entry name" value="Ank"/>
    <property type="match status" value="1"/>
</dbReference>
<accession>A0AAD7Q9C3</accession>
<protein>
    <submittedName>
        <fullName evidence="3">Ankyrin repeat-containing protein</fullName>
    </submittedName>
</protein>
<dbReference type="EMBL" id="JARAOO010000003">
    <property type="protein sequence ID" value="KAJ7977344.1"/>
    <property type="molecule type" value="Genomic_DNA"/>
</dbReference>
<name>A0AAD7Q9C3_QUISA</name>
<reference evidence="3" key="1">
    <citation type="journal article" date="2023" name="Science">
        <title>Elucidation of the pathway for biosynthesis of saponin adjuvants from the soapbark tree.</title>
        <authorList>
            <person name="Reed J."/>
            <person name="Orme A."/>
            <person name="El-Demerdash A."/>
            <person name="Owen C."/>
            <person name="Martin L.B.B."/>
            <person name="Misra R.C."/>
            <person name="Kikuchi S."/>
            <person name="Rejzek M."/>
            <person name="Martin A.C."/>
            <person name="Harkess A."/>
            <person name="Leebens-Mack J."/>
            <person name="Louveau T."/>
            <person name="Stephenson M.J."/>
            <person name="Osbourn A."/>
        </authorList>
    </citation>
    <scope>NUCLEOTIDE SEQUENCE</scope>
    <source>
        <strain evidence="3">S10</strain>
    </source>
</reference>
<feature type="repeat" description="ANK" evidence="2">
    <location>
        <begin position="62"/>
        <end position="83"/>
    </location>
</feature>
<dbReference type="Proteomes" id="UP001163823">
    <property type="component" value="Chromosome 3"/>
</dbReference>
<evidence type="ECO:0000256" key="2">
    <source>
        <dbReference type="PROSITE-ProRule" id="PRU00023"/>
    </source>
</evidence>
<dbReference type="InterPro" id="IPR002110">
    <property type="entry name" value="Ankyrin_rpt"/>
</dbReference>
<dbReference type="InterPro" id="IPR036770">
    <property type="entry name" value="Ankyrin_rpt-contain_sf"/>
</dbReference>
<evidence type="ECO:0000256" key="1">
    <source>
        <dbReference type="ARBA" id="ARBA00004413"/>
    </source>
</evidence>
<dbReference type="PANTHER" id="PTHR24121:SF15">
    <property type="entry name" value="ANKYRIN REPEAT PROTEIN"/>
    <property type="match status" value="1"/>
</dbReference>
<evidence type="ECO:0000313" key="3">
    <source>
        <dbReference type="EMBL" id="KAJ7977344.1"/>
    </source>
</evidence>
<dbReference type="SMART" id="SM00248">
    <property type="entry name" value="ANK"/>
    <property type="match status" value="3"/>
</dbReference>
<dbReference type="PANTHER" id="PTHR24121">
    <property type="entry name" value="NO MECHANORECEPTOR POTENTIAL C, ISOFORM D-RELATED"/>
    <property type="match status" value="1"/>
</dbReference>
<dbReference type="KEGG" id="qsa:O6P43_006987"/>
<evidence type="ECO:0000313" key="4">
    <source>
        <dbReference type="Proteomes" id="UP001163823"/>
    </source>
</evidence>
<dbReference type="PROSITE" id="PS50088">
    <property type="entry name" value="ANK_REPEAT"/>
    <property type="match status" value="1"/>
</dbReference>
<dbReference type="Gene3D" id="1.25.40.20">
    <property type="entry name" value="Ankyrin repeat-containing domain"/>
    <property type="match status" value="1"/>
</dbReference>
<dbReference type="Pfam" id="PF12796">
    <property type="entry name" value="Ank_2"/>
    <property type="match status" value="1"/>
</dbReference>
<dbReference type="PROSITE" id="PS50297">
    <property type="entry name" value="ANK_REP_REGION"/>
    <property type="match status" value="1"/>
</dbReference>
<comment type="subcellular location">
    <subcellularLocation>
        <location evidence="1">Cell membrane</location>
        <topology evidence="1">Peripheral membrane protein</topology>
        <orientation evidence="1">Cytoplasmic side</orientation>
    </subcellularLocation>
</comment>